<sequence>MFFGYRTLKTAVGAGISLLIAQWLQLDFFASAAIITVLCITVTKKGSISKAWELFIASCVGLIYSAVIFETIGYHPLSIAILLLVFIPTLQKIKALKGVITSIVIISHVYSVGEITAGTLFNEFLLILIGVTVGLIMNIYMPSIDEDLYQDQLNLEEQFSRIWKEYARYLRDHRVDWDGREITRASKLIEDGKSKALRSMDNHFLRHDNYFYHYFEMRGSQFAIIERILPFVSSLDKVDEGKIMANFMDGLSSAVQPGNTASYYLEELSEIRGAFKQHPLPETRVEFETRASLFYILHELEQYLLIKDMFKPDRQRTLDLKRKKRARTLRKREKRNQ</sequence>
<feature type="transmembrane region" description="Helical" evidence="6">
    <location>
        <begin position="20"/>
        <end position="42"/>
    </location>
</feature>
<evidence type="ECO:0000259" key="7">
    <source>
        <dbReference type="Pfam" id="PF11728"/>
    </source>
</evidence>
<dbReference type="AlphaFoldDB" id="A0A7T6Z019"/>
<evidence type="ECO:0000256" key="1">
    <source>
        <dbReference type="ARBA" id="ARBA00004651"/>
    </source>
</evidence>
<proteinExistence type="predicted"/>
<accession>A0A7T6Z019</accession>
<evidence type="ECO:0000256" key="4">
    <source>
        <dbReference type="ARBA" id="ARBA00022989"/>
    </source>
</evidence>
<protein>
    <submittedName>
        <fullName evidence="8">Aromatic acid exporter family protein</fullName>
    </submittedName>
</protein>
<dbReference type="PANTHER" id="PTHR40064">
    <property type="entry name" value="MEMBRANE PROTEIN-RELATED"/>
    <property type="match status" value="1"/>
</dbReference>
<evidence type="ECO:0000256" key="6">
    <source>
        <dbReference type="SAM" id="Phobius"/>
    </source>
</evidence>
<evidence type="ECO:0000313" key="9">
    <source>
        <dbReference type="Proteomes" id="UP000595823"/>
    </source>
</evidence>
<dbReference type="GO" id="GO:0005886">
    <property type="term" value="C:plasma membrane"/>
    <property type="evidence" value="ECO:0007669"/>
    <property type="project" value="UniProtKB-SubCell"/>
</dbReference>
<dbReference type="InterPro" id="IPR021062">
    <property type="entry name" value="ArAE_1_C"/>
</dbReference>
<dbReference type="RefSeq" id="WP_200126658.1">
    <property type="nucleotide sequence ID" value="NZ_CP054705.1"/>
</dbReference>
<keyword evidence="9" id="KW-1185">Reference proteome</keyword>
<dbReference type="Gene3D" id="1.20.120.940">
    <property type="entry name" value="Putative aromatic acid exporter, C-terminal domain"/>
    <property type="match status" value="1"/>
</dbReference>
<feature type="transmembrane region" description="Helical" evidence="6">
    <location>
        <begin position="93"/>
        <end position="112"/>
    </location>
</feature>
<organism evidence="8 9">
    <name type="scientific">Salicibibacter cibarius</name>
    <dbReference type="NCBI Taxonomy" id="2743000"/>
    <lineage>
        <taxon>Bacteria</taxon>
        <taxon>Bacillati</taxon>
        <taxon>Bacillota</taxon>
        <taxon>Bacilli</taxon>
        <taxon>Bacillales</taxon>
        <taxon>Bacillaceae</taxon>
        <taxon>Salicibibacter</taxon>
    </lineage>
</organism>
<feature type="transmembrane region" description="Helical" evidence="6">
    <location>
        <begin position="54"/>
        <end position="87"/>
    </location>
</feature>
<evidence type="ECO:0000256" key="3">
    <source>
        <dbReference type="ARBA" id="ARBA00022692"/>
    </source>
</evidence>
<dbReference type="Pfam" id="PF11728">
    <property type="entry name" value="ArAE_1_C"/>
    <property type="match status" value="1"/>
</dbReference>
<dbReference type="Proteomes" id="UP000595823">
    <property type="component" value="Chromosome"/>
</dbReference>
<keyword evidence="2" id="KW-1003">Cell membrane</keyword>
<name>A0A7T6Z019_9BACI</name>
<keyword evidence="5 6" id="KW-0472">Membrane</keyword>
<dbReference type="InterPro" id="IPR052984">
    <property type="entry name" value="UPF0421"/>
</dbReference>
<dbReference type="InterPro" id="IPR038323">
    <property type="entry name" value="ArAE_1_C_sf"/>
</dbReference>
<dbReference type="KEGG" id="scia:HUG15_01750"/>
<feature type="transmembrane region" description="Helical" evidence="6">
    <location>
        <begin position="124"/>
        <end position="141"/>
    </location>
</feature>
<reference evidence="8 9" key="1">
    <citation type="submission" date="2020-06" db="EMBL/GenBank/DDBJ databases">
        <title>Genomic analysis of Salicibibacter sp. NKC5-3.</title>
        <authorList>
            <person name="Oh Y.J."/>
        </authorList>
    </citation>
    <scope>NUCLEOTIDE SEQUENCE [LARGE SCALE GENOMIC DNA]</scope>
    <source>
        <strain evidence="8 9">NKC5-3</strain>
    </source>
</reference>
<feature type="domain" description="Putative aromatic acid exporter C-terminal" evidence="7">
    <location>
        <begin position="145"/>
        <end position="307"/>
    </location>
</feature>
<evidence type="ECO:0000256" key="5">
    <source>
        <dbReference type="ARBA" id="ARBA00023136"/>
    </source>
</evidence>
<keyword evidence="3 6" id="KW-0812">Transmembrane</keyword>
<keyword evidence="4 6" id="KW-1133">Transmembrane helix</keyword>
<dbReference type="PANTHER" id="PTHR40064:SF1">
    <property type="entry name" value="MEMBRANE PROTEIN"/>
    <property type="match status" value="1"/>
</dbReference>
<gene>
    <name evidence="8" type="ORF">HUG15_01750</name>
</gene>
<evidence type="ECO:0000256" key="2">
    <source>
        <dbReference type="ARBA" id="ARBA00022475"/>
    </source>
</evidence>
<dbReference type="Pfam" id="PF06081">
    <property type="entry name" value="ArAE_1"/>
    <property type="match status" value="1"/>
</dbReference>
<comment type="subcellular location">
    <subcellularLocation>
        <location evidence="1">Cell membrane</location>
        <topology evidence="1">Multi-pass membrane protein</topology>
    </subcellularLocation>
</comment>
<evidence type="ECO:0000313" key="8">
    <source>
        <dbReference type="EMBL" id="QQK74455.1"/>
    </source>
</evidence>
<dbReference type="InterPro" id="IPR010343">
    <property type="entry name" value="ArAE_1"/>
</dbReference>
<dbReference type="EMBL" id="CP054705">
    <property type="protein sequence ID" value="QQK74455.1"/>
    <property type="molecule type" value="Genomic_DNA"/>
</dbReference>